<protein>
    <submittedName>
        <fullName evidence="1">Serine acetyltransferase</fullName>
    </submittedName>
</protein>
<comment type="caution">
    <text evidence="1">The sequence shown here is derived from an EMBL/GenBank/DDBJ whole genome shotgun (WGS) entry which is preliminary data.</text>
</comment>
<dbReference type="PANTHER" id="PTHR13061">
    <property type="entry name" value="DYNACTIN SUBUNIT P25"/>
    <property type="match status" value="1"/>
</dbReference>
<dbReference type="Proteomes" id="UP000315440">
    <property type="component" value="Unassembled WGS sequence"/>
</dbReference>
<accession>A0A5C5ZSN3</accession>
<dbReference type="InterPro" id="IPR047324">
    <property type="entry name" value="LbH_gamma_CA-like"/>
</dbReference>
<evidence type="ECO:0000313" key="1">
    <source>
        <dbReference type="EMBL" id="TWT90552.1"/>
    </source>
</evidence>
<dbReference type="EMBL" id="SJPQ01000001">
    <property type="protein sequence ID" value="TWT90552.1"/>
    <property type="molecule type" value="Genomic_DNA"/>
</dbReference>
<dbReference type="GO" id="GO:0016740">
    <property type="term" value="F:transferase activity"/>
    <property type="evidence" value="ECO:0007669"/>
    <property type="project" value="UniProtKB-KW"/>
</dbReference>
<dbReference type="InterPro" id="IPR011004">
    <property type="entry name" value="Trimer_LpxA-like_sf"/>
</dbReference>
<keyword evidence="1" id="KW-0808">Transferase</keyword>
<proteinExistence type="predicted"/>
<dbReference type="InterPro" id="IPR050484">
    <property type="entry name" value="Transf_Hexapept/Carb_Anhydrase"/>
</dbReference>
<dbReference type="CDD" id="cd04645">
    <property type="entry name" value="LbH_gamma_CA_like"/>
    <property type="match status" value="1"/>
</dbReference>
<gene>
    <name evidence="1" type="ORF">Mal64_09440</name>
</gene>
<evidence type="ECO:0000313" key="2">
    <source>
        <dbReference type="Proteomes" id="UP000315440"/>
    </source>
</evidence>
<organism evidence="1 2">
    <name type="scientific">Pseudobythopirellula maris</name>
    <dbReference type="NCBI Taxonomy" id="2527991"/>
    <lineage>
        <taxon>Bacteria</taxon>
        <taxon>Pseudomonadati</taxon>
        <taxon>Planctomycetota</taxon>
        <taxon>Planctomycetia</taxon>
        <taxon>Pirellulales</taxon>
        <taxon>Lacipirellulaceae</taxon>
        <taxon>Pseudobythopirellula</taxon>
    </lineage>
</organism>
<dbReference type="OrthoDB" id="9803036at2"/>
<dbReference type="SUPFAM" id="SSF51161">
    <property type="entry name" value="Trimeric LpxA-like enzymes"/>
    <property type="match status" value="1"/>
</dbReference>
<name>A0A5C5ZSN3_9BACT</name>
<keyword evidence="2" id="KW-1185">Reference proteome</keyword>
<dbReference type="RefSeq" id="WP_146397522.1">
    <property type="nucleotide sequence ID" value="NZ_SJPQ01000001.1"/>
</dbReference>
<dbReference type="PANTHER" id="PTHR13061:SF29">
    <property type="entry name" value="GAMMA CARBONIC ANHYDRASE-LIKE 1, MITOCHONDRIAL-RELATED"/>
    <property type="match status" value="1"/>
</dbReference>
<sequence>MATILPFKGVWPRLHESVFLADGARVIGDVEIGADSSVWFNAVVRGDVCPIRIGQRTNVQDNVTLHVTHDTGPLTIGDRVTIGHNAVLHACTVHEEALIGMGAVLLDHCVIESRALVAAGSLVRGGFVAPTGTLVAGVPAQVKRPLTEDEMRNLEESPDNYARYVAAYRQGGYDTKPIAGE</sequence>
<dbReference type="Gene3D" id="2.160.10.10">
    <property type="entry name" value="Hexapeptide repeat proteins"/>
    <property type="match status" value="1"/>
</dbReference>
<dbReference type="AlphaFoldDB" id="A0A5C5ZSN3"/>
<reference evidence="1 2" key="1">
    <citation type="submission" date="2019-02" db="EMBL/GenBank/DDBJ databases">
        <title>Deep-cultivation of Planctomycetes and their phenomic and genomic characterization uncovers novel biology.</title>
        <authorList>
            <person name="Wiegand S."/>
            <person name="Jogler M."/>
            <person name="Boedeker C."/>
            <person name="Pinto D."/>
            <person name="Vollmers J."/>
            <person name="Rivas-Marin E."/>
            <person name="Kohn T."/>
            <person name="Peeters S.H."/>
            <person name="Heuer A."/>
            <person name="Rast P."/>
            <person name="Oberbeckmann S."/>
            <person name="Bunk B."/>
            <person name="Jeske O."/>
            <person name="Meyerdierks A."/>
            <person name="Storesund J.E."/>
            <person name="Kallscheuer N."/>
            <person name="Luecker S."/>
            <person name="Lage O.M."/>
            <person name="Pohl T."/>
            <person name="Merkel B.J."/>
            <person name="Hornburger P."/>
            <person name="Mueller R.-W."/>
            <person name="Bruemmer F."/>
            <person name="Labrenz M."/>
            <person name="Spormann A.M."/>
            <person name="Op Den Camp H."/>
            <person name="Overmann J."/>
            <person name="Amann R."/>
            <person name="Jetten M.S.M."/>
            <person name="Mascher T."/>
            <person name="Medema M.H."/>
            <person name="Devos D.P."/>
            <person name="Kaster A.-K."/>
            <person name="Ovreas L."/>
            <person name="Rohde M."/>
            <person name="Galperin M.Y."/>
            <person name="Jogler C."/>
        </authorList>
    </citation>
    <scope>NUCLEOTIDE SEQUENCE [LARGE SCALE GENOMIC DNA]</scope>
    <source>
        <strain evidence="1 2">Mal64</strain>
    </source>
</reference>